<dbReference type="EMBL" id="VSRR010006791">
    <property type="protein sequence ID" value="MPC45573.1"/>
    <property type="molecule type" value="Genomic_DNA"/>
</dbReference>
<accession>A0A5B7FK92</accession>
<name>A0A5B7FK92_PORTR</name>
<dbReference type="Proteomes" id="UP000324222">
    <property type="component" value="Unassembled WGS sequence"/>
</dbReference>
<keyword evidence="3" id="KW-1185">Reference proteome</keyword>
<evidence type="ECO:0000256" key="1">
    <source>
        <dbReference type="SAM" id="MobiDB-lite"/>
    </source>
</evidence>
<feature type="region of interest" description="Disordered" evidence="1">
    <location>
        <begin position="1"/>
        <end position="99"/>
    </location>
</feature>
<evidence type="ECO:0000313" key="2">
    <source>
        <dbReference type="EMBL" id="MPC45573.1"/>
    </source>
</evidence>
<protein>
    <submittedName>
        <fullName evidence="2">Uncharacterized protein</fullName>
    </submittedName>
</protein>
<comment type="caution">
    <text evidence="2">The sequence shown here is derived from an EMBL/GenBank/DDBJ whole genome shotgun (WGS) entry which is preliminary data.</text>
</comment>
<organism evidence="2 3">
    <name type="scientific">Portunus trituberculatus</name>
    <name type="common">Swimming crab</name>
    <name type="synonym">Neptunus trituberculatus</name>
    <dbReference type="NCBI Taxonomy" id="210409"/>
    <lineage>
        <taxon>Eukaryota</taxon>
        <taxon>Metazoa</taxon>
        <taxon>Ecdysozoa</taxon>
        <taxon>Arthropoda</taxon>
        <taxon>Crustacea</taxon>
        <taxon>Multicrustacea</taxon>
        <taxon>Malacostraca</taxon>
        <taxon>Eumalacostraca</taxon>
        <taxon>Eucarida</taxon>
        <taxon>Decapoda</taxon>
        <taxon>Pleocyemata</taxon>
        <taxon>Brachyura</taxon>
        <taxon>Eubrachyura</taxon>
        <taxon>Portunoidea</taxon>
        <taxon>Portunidae</taxon>
        <taxon>Portuninae</taxon>
        <taxon>Portunus</taxon>
    </lineage>
</organism>
<proteinExistence type="predicted"/>
<reference evidence="2 3" key="1">
    <citation type="submission" date="2019-05" db="EMBL/GenBank/DDBJ databases">
        <title>Another draft genome of Portunus trituberculatus and its Hox gene families provides insights of decapod evolution.</title>
        <authorList>
            <person name="Jeong J.-H."/>
            <person name="Song I."/>
            <person name="Kim S."/>
            <person name="Choi T."/>
            <person name="Kim D."/>
            <person name="Ryu S."/>
            <person name="Kim W."/>
        </authorList>
    </citation>
    <scope>NUCLEOTIDE SEQUENCE [LARGE SCALE GENOMIC DNA]</scope>
    <source>
        <tissue evidence="2">Muscle</tissue>
    </source>
</reference>
<sequence length="99" mass="10235">MPSSPSPLPSFNKNSLPPPSHPSLSPSSPLFMPVTPPASPEVHERLLGRVAKGAASLNALSGTHSTPTPAHRRPSAPSTGSHSLRDAYQVPALPRPAPP</sequence>
<evidence type="ECO:0000313" key="3">
    <source>
        <dbReference type="Proteomes" id="UP000324222"/>
    </source>
</evidence>
<dbReference type="AlphaFoldDB" id="A0A5B7FK92"/>
<gene>
    <name evidence="2" type="ORF">E2C01_039277</name>
</gene>
<feature type="compositionally biased region" description="Polar residues" evidence="1">
    <location>
        <begin position="58"/>
        <end position="68"/>
    </location>
</feature>